<dbReference type="AlphaFoldDB" id="A0A5C6AX09"/>
<feature type="domain" description="FHA" evidence="2">
    <location>
        <begin position="155"/>
        <end position="208"/>
    </location>
</feature>
<evidence type="ECO:0000313" key="4">
    <source>
        <dbReference type="Proteomes" id="UP000316213"/>
    </source>
</evidence>
<keyword evidence="4" id="KW-1185">Reference proteome</keyword>
<reference evidence="3 4" key="1">
    <citation type="submission" date="2019-02" db="EMBL/GenBank/DDBJ databases">
        <title>Deep-cultivation of Planctomycetes and their phenomic and genomic characterization uncovers novel biology.</title>
        <authorList>
            <person name="Wiegand S."/>
            <person name="Jogler M."/>
            <person name="Boedeker C."/>
            <person name="Pinto D."/>
            <person name="Vollmers J."/>
            <person name="Rivas-Marin E."/>
            <person name="Kohn T."/>
            <person name="Peeters S.H."/>
            <person name="Heuer A."/>
            <person name="Rast P."/>
            <person name="Oberbeckmann S."/>
            <person name="Bunk B."/>
            <person name="Jeske O."/>
            <person name="Meyerdierks A."/>
            <person name="Storesund J.E."/>
            <person name="Kallscheuer N."/>
            <person name="Luecker S."/>
            <person name="Lage O.M."/>
            <person name="Pohl T."/>
            <person name="Merkel B.J."/>
            <person name="Hornburger P."/>
            <person name="Mueller R.-W."/>
            <person name="Bruemmer F."/>
            <person name="Labrenz M."/>
            <person name="Spormann A.M."/>
            <person name="Op Den Camp H."/>
            <person name="Overmann J."/>
            <person name="Amann R."/>
            <person name="Jetten M.S.M."/>
            <person name="Mascher T."/>
            <person name="Medema M.H."/>
            <person name="Devos D.P."/>
            <person name="Kaster A.-K."/>
            <person name="Ovreas L."/>
            <person name="Rohde M."/>
            <person name="Galperin M.Y."/>
            <person name="Jogler C."/>
        </authorList>
    </citation>
    <scope>NUCLEOTIDE SEQUENCE [LARGE SCALE GENOMIC DNA]</scope>
    <source>
        <strain evidence="3 4">Pla100</strain>
    </source>
</reference>
<proteinExistence type="predicted"/>
<dbReference type="Proteomes" id="UP000316213">
    <property type="component" value="Unassembled WGS sequence"/>
</dbReference>
<sequence length="323" mass="36220">MQSDQERAATIALDVLKRRGNGETILDADVISRHPEIADSLRRELDKVRVINAMREQAEPDESEFDPRFTTVLPAGGDARATCLIDSHLTGQVSRTIGEPAPAHGGGSGGGATAERHDGPTIPFRPSKRPPMAHLDVCHDYQNTFTTVALRKDRNVIGRMSGEVLIEHDKQISSRHAEITREKENDGWRWWLRDLESKNGTYVMIERAVLKNGDELLIGSNNYRFTQIGTEVCWEHIVGGEPVDGLTLDPDGTWIGRDRCDDLEAFADGLLDLKHALISLDRKNRWSIKNAGSLNGIWYRITQVRLRPHAAFQLGEQRFVFRG</sequence>
<dbReference type="PROSITE" id="PS50006">
    <property type="entry name" value="FHA_DOMAIN"/>
    <property type="match status" value="2"/>
</dbReference>
<dbReference type="InterPro" id="IPR008984">
    <property type="entry name" value="SMAD_FHA_dom_sf"/>
</dbReference>
<feature type="region of interest" description="Disordered" evidence="1">
    <location>
        <begin position="95"/>
        <end position="130"/>
    </location>
</feature>
<name>A0A5C6AX09_9BACT</name>
<dbReference type="OrthoDB" id="273653at2"/>
<dbReference type="Gene3D" id="2.60.200.20">
    <property type="match status" value="2"/>
</dbReference>
<dbReference type="EMBL" id="SJPM01000001">
    <property type="protein sequence ID" value="TWU03689.1"/>
    <property type="molecule type" value="Genomic_DNA"/>
</dbReference>
<dbReference type="CDD" id="cd00060">
    <property type="entry name" value="FHA"/>
    <property type="match status" value="2"/>
</dbReference>
<dbReference type="SMART" id="SM00240">
    <property type="entry name" value="FHA"/>
    <property type="match status" value="1"/>
</dbReference>
<dbReference type="SUPFAM" id="SSF49879">
    <property type="entry name" value="SMAD/FHA domain"/>
    <property type="match status" value="2"/>
</dbReference>
<protein>
    <submittedName>
        <fullName evidence="3">FHA domain protein</fullName>
    </submittedName>
</protein>
<comment type="caution">
    <text evidence="3">The sequence shown here is derived from an EMBL/GenBank/DDBJ whole genome shotgun (WGS) entry which is preliminary data.</text>
</comment>
<evidence type="ECO:0000313" key="3">
    <source>
        <dbReference type="EMBL" id="TWU03689.1"/>
    </source>
</evidence>
<gene>
    <name evidence="3" type="ORF">Pla100_06190</name>
</gene>
<organism evidence="3 4">
    <name type="scientific">Neorhodopirellula pilleata</name>
    <dbReference type="NCBI Taxonomy" id="2714738"/>
    <lineage>
        <taxon>Bacteria</taxon>
        <taxon>Pseudomonadati</taxon>
        <taxon>Planctomycetota</taxon>
        <taxon>Planctomycetia</taxon>
        <taxon>Pirellulales</taxon>
        <taxon>Pirellulaceae</taxon>
        <taxon>Neorhodopirellula</taxon>
    </lineage>
</organism>
<accession>A0A5C6AX09</accession>
<dbReference type="InterPro" id="IPR000253">
    <property type="entry name" value="FHA_dom"/>
</dbReference>
<feature type="domain" description="FHA" evidence="2">
    <location>
        <begin position="253"/>
        <end position="304"/>
    </location>
</feature>
<evidence type="ECO:0000259" key="2">
    <source>
        <dbReference type="PROSITE" id="PS50006"/>
    </source>
</evidence>
<evidence type="ECO:0000256" key="1">
    <source>
        <dbReference type="SAM" id="MobiDB-lite"/>
    </source>
</evidence>
<dbReference type="RefSeq" id="WP_146576160.1">
    <property type="nucleotide sequence ID" value="NZ_SJPM01000001.1"/>
</dbReference>
<dbReference type="Pfam" id="PF00498">
    <property type="entry name" value="FHA"/>
    <property type="match status" value="2"/>
</dbReference>